<feature type="domain" description="SDA1 N-terminal" evidence="9">
    <location>
        <begin position="65"/>
        <end position="432"/>
    </location>
</feature>
<evidence type="ECO:0000256" key="4">
    <source>
        <dbReference type="ARBA" id="ARBA00022927"/>
    </source>
</evidence>
<dbReference type="EMBL" id="QQZK01000015">
    <property type="protein sequence ID" value="KAF5103982.1"/>
    <property type="molecule type" value="Genomic_DNA"/>
</dbReference>
<dbReference type="InterPro" id="IPR007949">
    <property type="entry name" value="SDA1_MD"/>
</dbReference>
<feature type="compositionally biased region" description="Basic and acidic residues" evidence="7">
    <location>
        <begin position="676"/>
        <end position="700"/>
    </location>
</feature>
<dbReference type="InterPro" id="IPR048292">
    <property type="entry name" value="SDA1_C"/>
</dbReference>
<keyword evidence="2 6" id="KW-0813">Transport</keyword>
<feature type="region of interest" description="Disordered" evidence="7">
    <location>
        <begin position="638"/>
        <end position="707"/>
    </location>
</feature>
<evidence type="ECO:0000313" key="12">
    <source>
        <dbReference type="Proteomes" id="UP000750522"/>
    </source>
</evidence>
<dbReference type="Pfam" id="PF05285">
    <property type="entry name" value="SDA1_dom"/>
    <property type="match status" value="1"/>
</dbReference>
<keyword evidence="3 6" id="KW-0690">Ribosome biogenesis</keyword>
<evidence type="ECO:0000259" key="8">
    <source>
        <dbReference type="Pfam" id="PF05285"/>
    </source>
</evidence>
<protein>
    <recommendedName>
        <fullName evidence="6">Protein SDA1</fullName>
    </recommendedName>
</protein>
<dbReference type="InterPro" id="IPR012977">
    <property type="entry name" value="SDA1_N"/>
</dbReference>
<name>A0A9P5G8E5_GEOCN</name>
<evidence type="ECO:0000256" key="3">
    <source>
        <dbReference type="ARBA" id="ARBA00022517"/>
    </source>
</evidence>
<comment type="similarity">
    <text evidence="1 6">Belongs to the SDA1 family.</text>
</comment>
<evidence type="ECO:0000259" key="9">
    <source>
        <dbReference type="Pfam" id="PF08158"/>
    </source>
</evidence>
<dbReference type="SUPFAM" id="SSF48371">
    <property type="entry name" value="ARM repeat"/>
    <property type="match status" value="1"/>
</dbReference>
<dbReference type="InterPro" id="IPR027312">
    <property type="entry name" value="Sda1"/>
</dbReference>
<evidence type="ECO:0000256" key="1">
    <source>
        <dbReference type="ARBA" id="ARBA00005783"/>
    </source>
</evidence>
<evidence type="ECO:0000256" key="5">
    <source>
        <dbReference type="ARBA" id="ARBA00023242"/>
    </source>
</evidence>
<evidence type="ECO:0000256" key="7">
    <source>
        <dbReference type="SAM" id="MobiDB-lite"/>
    </source>
</evidence>
<evidence type="ECO:0000313" key="11">
    <source>
        <dbReference type="EMBL" id="KAF5103982.1"/>
    </source>
</evidence>
<feature type="domain" description="SDA1 C-terminal" evidence="10">
    <location>
        <begin position="658"/>
        <end position="705"/>
    </location>
</feature>
<evidence type="ECO:0000259" key="10">
    <source>
        <dbReference type="Pfam" id="PF21638"/>
    </source>
</evidence>
<evidence type="ECO:0000256" key="6">
    <source>
        <dbReference type="RuleBase" id="RU365057"/>
    </source>
</evidence>
<dbReference type="PANTHER" id="PTHR12730:SF0">
    <property type="entry name" value="PROTEIN SDA1 HOMOLOG"/>
    <property type="match status" value="1"/>
</dbReference>
<dbReference type="GO" id="GO:0005730">
    <property type="term" value="C:nucleolus"/>
    <property type="evidence" value="ECO:0007669"/>
    <property type="project" value="UniProtKB-SubCell"/>
</dbReference>
<evidence type="ECO:0000256" key="2">
    <source>
        <dbReference type="ARBA" id="ARBA00022448"/>
    </source>
</evidence>
<keyword evidence="4 6" id="KW-0653">Protein transport</keyword>
<proteinExistence type="inferred from homology"/>
<feature type="domain" description="SDA1 middle" evidence="8">
    <location>
        <begin position="532"/>
        <end position="641"/>
    </location>
</feature>
<dbReference type="InterPro" id="IPR016024">
    <property type="entry name" value="ARM-type_fold"/>
</dbReference>
<dbReference type="PANTHER" id="PTHR12730">
    <property type="entry name" value="HSDA/SDA1-RELATED"/>
    <property type="match status" value="1"/>
</dbReference>
<feature type="compositionally biased region" description="Basic and acidic residues" evidence="7">
    <location>
        <begin position="638"/>
        <end position="664"/>
    </location>
</feature>
<organism evidence="11 12">
    <name type="scientific">Geotrichum candidum</name>
    <name type="common">Oospora lactis</name>
    <name type="synonym">Dipodascus geotrichum</name>
    <dbReference type="NCBI Taxonomy" id="1173061"/>
    <lineage>
        <taxon>Eukaryota</taxon>
        <taxon>Fungi</taxon>
        <taxon>Dikarya</taxon>
        <taxon>Ascomycota</taxon>
        <taxon>Saccharomycotina</taxon>
        <taxon>Dipodascomycetes</taxon>
        <taxon>Dipodascales</taxon>
        <taxon>Dipodascaceae</taxon>
        <taxon>Geotrichum</taxon>
    </lineage>
</organism>
<comment type="function">
    <text evidence="6">Required for 60S pre-ribosomal subunits export to the cytoplasm.</text>
</comment>
<accession>A0A9P5G8E5</accession>
<keyword evidence="5 6" id="KW-0539">Nucleus</keyword>
<dbReference type="GO" id="GO:0000055">
    <property type="term" value="P:ribosomal large subunit export from nucleus"/>
    <property type="evidence" value="ECO:0007669"/>
    <property type="project" value="UniProtKB-UniRule"/>
</dbReference>
<reference evidence="11" key="2">
    <citation type="submission" date="2020-01" db="EMBL/GenBank/DDBJ databases">
        <authorList>
            <person name="Perkins V."/>
            <person name="Lessard M.-H."/>
            <person name="Dugat-Bony E."/>
            <person name="Frenette M."/>
            <person name="Labrie S."/>
        </authorList>
    </citation>
    <scope>NUCLEOTIDE SEQUENCE</scope>
    <source>
        <strain evidence="11">LMA-70</strain>
    </source>
</reference>
<comment type="subcellular location">
    <subcellularLocation>
        <location evidence="6">Nucleus</location>
        <location evidence="6">Nucleolus</location>
    </subcellularLocation>
</comment>
<dbReference type="GO" id="GO:0015031">
    <property type="term" value="P:protein transport"/>
    <property type="evidence" value="ECO:0007669"/>
    <property type="project" value="UniProtKB-KW"/>
</dbReference>
<feature type="region of interest" description="Disordered" evidence="7">
    <location>
        <begin position="500"/>
        <end position="563"/>
    </location>
</feature>
<dbReference type="GO" id="GO:0042273">
    <property type="term" value="P:ribosomal large subunit biogenesis"/>
    <property type="evidence" value="ECO:0007669"/>
    <property type="project" value="UniProtKB-UniRule"/>
</dbReference>
<reference evidence="11" key="1">
    <citation type="journal article" date="2020" name="Front. Microbiol.">
        <title>Phenotypic and Genetic Characterization of the Cheese Ripening Yeast Geotrichum candidum.</title>
        <authorList>
            <person name="Perkins V."/>
            <person name="Vignola S."/>
            <person name="Lessard M.H."/>
            <person name="Plante P.L."/>
            <person name="Corbeil J."/>
            <person name="Dugat-Bony E."/>
            <person name="Frenette M."/>
            <person name="Labrie S."/>
        </authorList>
    </citation>
    <scope>NUCLEOTIDE SEQUENCE</scope>
    <source>
        <strain evidence="11">LMA-70</strain>
    </source>
</reference>
<dbReference type="Pfam" id="PF08158">
    <property type="entry name" value="SDA1_HEAT"/>
    <property type="match status" value="1"/>
</dbReference>
<dbReference type="AlphaFoldDB" id="A0A9P5G8E5"/>
<feature type="compositionally biased region" description="Basic and acidic residues" evidence="7">
    <location>
        <begin position="531"/>
        <end position="542"/>
    </location>
</feature>
<dbReference type="Pfam" id="PF21638">
    <property type="entry name" value="SDA1_C"/>
    <property type="match status" value="1"/>
</dbReference>
<gene>
    <name evidence="11" type="ORF">DV451_001089</name>
</gene>
<sequence length="707" mass="79657">MVKRKRAALLPTNIALLQNLVRRDPASYKEEFLLQYRHYESLRDIFMANPASEEGATEFSELVGFVSQVCSCYPKETAVFPVELVKMLHEHHHELPGELREKMVQCLVMLRNKDVIESQYLIQSLFPLLISTSSKVMRSQIYSALVTLMKHSNTGTKNQKLNKQVQALLFNLLSDSESNGMWATKLTRELWRRGIWDDSRTVEIMTQAALSSNLKVASSAARFFLSSDKEREEAQEAPSSDEESFDLDALKHKMTVNKKTGRRGRKLEAAVKTIKKKNARISATYLNFSAIHLLRDPQGFAESLFSNNLSGKNCNKLDLEQKILFTNLVSRLVGVHKLILLGIYSFFLKYLTPKQRDVTQFMAAAAQSCHDLVPPESVTPMVKKIADEFVSDGVQAEVAAAGINTIREIASRAPLAIDADMLQDLTEYKGSKSKPVVMAARSLISLYRDIAPEMLNRKDRGKIATMEMSAGDRSDVRYGVETTNVTGIQGLDLLQKWKEEQAKSGEAGEENEEQGWEVASEGENSDDDGGDWVKVDSDKEYDVSDSEDEEGRPSKKLKVSKQEQIEADNNAFLEMASSRVLTPADFAKLDELKMEAGIEKIMGKPTKDLARNEDTVDVKTLIGPQKFKQIREERIAAAKEGKEGRDFSSRKGKIEGAHSTTNREKARKKNFMMMVHKKDVQGKAKRSLRDKQKSLRAHIEKQKKKGY</sequence>
<comment type="caution">
    <text evidence="11">The sequence shown here is derived from an EMBL/GenBank/DDBJ whole genome shotgun (WGS) entry which is preliminary data.</text>
</comment>
<dbReference type="Proteomes" id="UP000750522">
    <property type="component" value="Unassembled WGS sequence"/>
</dbReference>